<evidence type="ECO:0000256" key="7">
    <source>
        <dbReference type="ARBA" id="ARBA00023315"/>
    </source>
</evidence>
<dbReference type="Pfam" id="PF01529">
    <property type="entry name" value="DHHC"/>
    <property type="match status" value="1"/>
</dbReference>
<dbReference type="PROSITE" id="PS50216">
    <property type="entry name" value="DHHC"/>
    <property type="match status" value="1"/>
</dbReference>
<organism evidence="11 12">
    <name type="scientific">Adiantum capillus-veneris</name>
    <name type="common">Maidenhair fern</name>
    <dbReference type="NCBI Taxonomy" id="13818"/>
    <lineage>
        <taxon>Eukaryota</taxon>
        <taxon>Viridiplantae</taxon>
        <taxon>Streptophyta</taxon>
        <taxon>Embryophyta</taxon>
        <taxon>Tracheophyta</taxon>
        <taxon>Polypodiopsida</taxon>
        <taxon>Polypodiidae</taxon>
        <taxon>Polypodiales</taxon>
        <taxon>Pteridineae</taxon>
        <taxon>Pteridaceae</taxon>
        <taxon>Vittarioideae</taxon>
        <taxon>Adiantum</taxon>
    </lineage>
</organism>
<evidence type="ECO:0000256" key="5">
    <source>
        <dbReference type="ARBA" id="ARBA00022989"/>
    </source>
</evidence>
<feature type="compositionally biased region" description="Polar residues" evidence="9">
    <location>
        <begin position="444"/>
        <end position="468"/>
    </location>
</feature>
<protein>
    <recommendedName>
        <fullName evidence="8">S-acyltransferase</fullName>
        <ecNumber evidence="8">2.3.1.225</ecNumber>
    </recommendedName>
    <alternativeName>
        <fullName evidence="8">Palmitoyltransferase</fullName>
    </alternativeName>
</protein>
<evidence type="ECO:0000256" key="1">
    <source>
        <dbReference type="ARBA" id="ARBA00004141"/>
    </source>
</evidence>
<evidence type="ECO:0000256" key="4">
    <source>
        <dbReference type="ARBA" id="ARBA00022692"/>
    </source>
</evidence>
<keyword evidence="3 8" id="KW-0808">Transferase</keyword>
<dbReference type="PANTHER" id="PTHR22883:SF265">
    <property type="entry name" value="PROTEIN S-ACYLTRANSFERASE 22-RELATED"/>
    <property type="match status" value="1"/>
</dbReference>
<feature type="compositionally biased region" description="Low complexity" evidence="9">
    <location>
        <begin position="532"/>
        <end position="552"/>
    </location>
</feature>
<keyword evidence="7 8" id="KW-0012">Acyltransferase</keyword>
<dbReference type="GO" id="GO:0006612">
    <property type="term" value="P:protein targeting to membrane"/>
    <property type="evidence" value="ECO:0007669"/>
    <property type="project" value="TreeGrafter"/>
</dbReference>
<evidence type="ECO:0000256" key="9">
    <source>
        <dbReference type="SAM" id="MobiDB-lite"/>
    </source>
</evidence>
<sequence length="620" mass="67753">MRRHGWELPYHPLQVVAIAVFLALAFAFYVFLAPFVGSRLMELISLSIYSPLMASVFGLYIWCAASNPADPAILLPKKNLGSCTSRTSLSIGTSTRVPRDKNETSTEPSSLAQPSSAQTRSSKGWAAGDEELNKNSDCRSPEVLCFFCGDPLCNPQKNEARCEEDKLYCSLCEVEIFKCSKHCRVCDKCIDGFDHHCRWLNNCIGRKNYRIFIALMISGVCLLVLEWAIGVWVIARCFLNRSQFQEEISSRLGSSFSLVAFLSVVVVGTLLAAFATLPLGQLCLFHALLIQKGISTYDYIIAMREQEQHFELDLPSPYASPESSVATAMSGASSTGALHHAAWCTPPRLFVDHELSAIKFDDVKHTSFEALKGSNMDSKIRKKLPAKISPWALARLNPEDALRAASEARKHSSVLRPVPCKEPIAVVIAETDSSSEPSSDEVTRSTFAATSPSSLNGQNGPGSISTQSKRQEARARSWRGETSKMPVMLGGNARGFIEKEETSAELGAVLLPLQFEALNAFCGRDNGEMFRSGPSSVSTSTESSKGSPEGPSRINLSCNGGASALLEDPQAMDMKHLVVKAQMTVITDNARLFVAIRLTYSKQNYLFVWSQGGALLLQTS</sequence>
<evidence type="ECO:0000313" key="12">
    <source>
        <dbReference type="Proteomes" id="UP000886520"/>
    </source>
</evidence>
<feature type="transmembrane region" description="Helical" evidence="8">
    <location>
        <begin position="211"/>
        <end position="235"/>
    </location>
</feature>
<dbReference type="EMBL" id="JABFUD020000021">
    <property type="protein sequence ID" value="KAI5063541.1"/>
    <property type="molecule type" value="Genomic_DNA"/>
</dbReference>
<evidence type="ECO:0000259" key="10">
    <source>
        <dbReference type="Pfam" id="PF01529"/>
    </source>
</evidence>
<feature type="region of interest" description="Disordered" evidence="9">
    <location>
        <begin position="429"/>
        <end position="486"/>
    </location>
</feature>
<feature type="compositionally biased region" description="Basic and acidic residues" evidence="9">
    <location>
        <begin position="469"/>
        <end position="482"/>
    </location>
</feature>
<dbReference type="GO" id="GO:0005783">
    <property type="term" value="C:endoplasmic reticulum"/>
    <property type="evidence" value="ECO:0007669"/>
    <property type="project" value="TreeGrafter"/>
</dbReference>
<evidence type="ECO:0000256" key="3">
    <source>
        <dbReference type="ARBA" id="ARBA00022679"/>
    </source>
</evidence>
<dbReference type="GO" id="GO:0016020">
    <property type="term" value="C:membrane"/>
    <property type="evidence" value="ECO:0007669"/>
    <property type="project" value="UniProtKB-SubCell"/>
</dbReference>
<evidence type="ECO:0000313" key="11">
    <source>
        <dbReference type="EMBL" id="KAI5063541.1"/>
    </source>
</evidence>
<dbReference type="PANTHER" id="PTHR22883">
    <property type="entry name" value="ZINC FINGER DHHC DOMAIN CONTAINING PROTEIN"/>
    <property type="match status" value="1"/>
</dbReference>
<feature type="domain" description="Palmitoyltransferase DHHC" evidence="10">
    <location>
        <begin position="164"/>
        <end position="300"/>
    </location>
</feature>
<comment type="domain">
    <text evidence="8">The DHHC domain is required for palmitoyltransferase activity.</text>
</comment>
<proteinExistence type="inferred from homology"/>
<name>A0A9D4UAP9_ADICA</name>
<accession>A0A9D4UAP9</accession>
<evidence type="ECO:0000256" key="2">
    <source>
        <dbReference type="ARBA" id="ARBA00008574"/>
    </source>
</evidence>
<comment type="similarity">
    <text evidence="2 8">Belongs to the DHHC palmitoyltransferase family.</text>
</comment>
<dbReference type="EC" id="2.3.1.225" evidence="8"/>
<comment type="subcellular location">
    <subcellularLocation>
        <location evidence="1">Membrane</location>
        <topology evidence="1">Multi-pass membrane protein</topology>
    </subcellularLocation>
</comment>
<comment type="caution">
    <text evidence="11">The sequence shown here is derived from an EMBL/GenBank/DDBJ whole genome shotgun (WGS) entry which is preliminary data.</text>
</comment>
<feature type="region of interest" description="Disordered" evidence="9">
    <location>
        <begin position="531"/>
        <end position="553"/>
    </location>
</feature>
<keyword evidence="6 8" id="KW-0472">Membrane</keyword>
<gene>
    <name evidence="11" type="ORF">GOP47_0022088</name>
</gene>
<dbReference type="InterPro" id="IPR039859">
    <property type="entry name" value="PFA4/ZDH16/20/ERF2-like"/>
</dbReference>
<dbReference type="GO" id="GO:0019706">
    <property type="term" value="F:protein-cysteine S-palmitoyltransferase activity"/>
    <property type="evidence" value="ECO:0007669"/>
    <property type="project" value="UniProtKB-EC"/>
</dbReference>
<evidence type="ECO:0000256" key="6">
    <source>
        <dbReference type="ARBA" id="ARBA00023136"/>
    </source>
</evidence>
<dbReference type="InterPro" id="IPR001594">
    <property type="entry name" value="Palmitoyltrfase_DHHC"/>
</dbReference>
<feature type="compositionally biased region" description="Polar residues" evidence="9">
    <location>
        <begin position="105"/>
        <end position="122"/>
    </location>
</feature>
<dbReference type="AlphaFoldDB" id="A0A9D4UAP9"/>
<feature type="compositionally biased region" description="Polar residues" evidence="9">
    <location>
        <begin position="87"/>
        <end position="96"/>
    </location>
</feature>
<feature type="transmembrane region" description="Helical" evidence="8">
    <location>
        <begin position="12"/>
        <end position="36"/>
    </location>
</feature>
<feature type="region of interest" description="Disordered" evidence="9">
    <location>
        <begin position="87"/>
        <end position="122"/>
    </location>
</feature>
<keyword evidence="12" id="KW-1185">Reference proteome</keyword>
<feature type="transmembrane region" description="Helical" evidence="8">
    <location>
        <begin position="43"/>
        <end position="62"/>
    </location>
</feature>
<evidence type="ECO:0000256" key="8">
    <source>
        <dbReference type="RuleBase" id="RU079119"/>
    </source>
</evidence>
<keyword evidence="5 8" id="KW-1133">Transmembrane helix</keyword>
<dbReference type="GO" id="GO:0005794">
    <property type="term" value="C:Golgi apparatus"/>
    <property type="evidence" value="ECO:0007669"/>
    <property type="project" value="TreeGrafter"/>
</dbReference>
<keyword evidence="4 8" id="KW-0812">Transmembrane</keyword>
<feature type="transmembrane region" description="Helical" evidence="8">
    <location>
        <begin position="256"/>
        <end position="277"/>
    </location>
</feature>
<comment type="catalytic activity">
    <reaction evidence="8">
        <text>L-cysteinyl-[protein] + hexadecanoyl-CoA = S-hexadecanoyl-L-cysteinyl-[protein] + CoA</text>
        <dbReference type="Rhea" id="RHEA:36683"/>
        <dbReference type="Rhea" id="RHEA-COMP:10131"/>
        <dbReference type="Rhea" id="RHEA-COMP:11032"/>
        <dbReference type="ChEBI" id="CHEBI:29950"/>
        <dbReference type="ChEBI" id="CHEBI:57287"/>
        <dbReference type="ChEBI" id="CHEBI:57379"/>
        <dbReference type="ChEBI" id="CHEBI:74151"/>
        <dbReference type="EC" id="2.3.1.225"/>
    </reaction>
</comment>
<dbReference type="OrthoDB" id="9909019at2759"/>
<reference evidence="11" key="1">
    <citation type="submission" date="2021-01" db="EMBL/GenBank/DDBJ databases">
        <title>Adiantum capillus-veneris genome.</title>
        <authorList>
            <person name="Fang Y."/>
            <person name="Liao Q."/>
        </authorList>
    </citation>
    <scope>NUCLEOTIDE SEQUENCE</scope>
    <source>
        <strain evidence="11">H3</strain>
        <tissue evidence="11">Leaf</tissue>
    </source>
</reference>
<dbReference type="Proteomes" id="UP000886520">
    <property type="component" value="Chromosome 21"/>
</dbReference>